<evidence type="ECO:0000313" key="1">
    <source>
        <dbReference type="EMBL" id="KAK2562869.1"/>
    </source>
</evidence>
<name>A0AAD9QKJ8_ACRCE</name>
<sequence>MYRRPHTDEASVTGIVDCTGRSKTNVKHNLNTTGYEILCDRKRSSRPWLLLPHAVFRLKRFTEASSVRT</sequence>
<proteinExistence type="predicted"/>
<gene>
    <name evidence="1" type="ORF">P5673_013834</name>
</gene>
<organism evidence="1 2">
    <name type="scientific">Acropora cervicornis</name>
    <name type="common">Staghorn coral</name>
    <dbReference type="NCBI Taxonomy" id="6130"/>
    <lineage>
        <taxon>Eukaryota</taxon>
        <taxon>Metazoa</taxon>
        <taxon>Cnidaria</taxon>
        <taxon>Anthozoa</taxon>
        <taxon>Hexacorallia</taxon>
        <taxon>Scleractinia</taxon>
        <taxon>Astrocoeniina</taxon>
        <taxon>Acroporidae</taxon>
        <taxon>Acropora</taxon>
    </lineage>
</organism>
<comment type="caution">
    <text evidence="1">The sequence shown here is derived from an EMBL/GenBank/DDBJ whole genome shotgun (WGS) entry which is preliminary data.</text>
</comment>
<evidence type="ECO:0000313" key="2">
    <source>
        <dbReference type="Proteomes" id="UP001249851"/>
    </source>
</evidence>
<accession>A0AAD9QKJ8</accession>
<dbReference type="EMBL" id="JARQWQ010000027">
    <property type="protein sequence ID" value="KAK2562869.1"/>
    <property type="molecule type" value="Genomic_DNA"/>
</dbReference>
<dbReference type="Proteomes" id="UP001249851">
    <property type="component" value="Unassembled WGS sequence"/>
</dbReference>
<reference evidence="1" key="2">
    <citation type="journal article" date="2023" name="Science">
        <title>Genomic signatures of disease resistance in endangered staghorn corals.</title>
        <authorList>
            <person name="Vollmer S.V."/>
            <person name="Selwyn J.D."/>
            <person name="Despard B.A."/>
            <person name="Roesel C.L."/>
        </authorList>
    </citation>
    <scope>NUCLEOTIDE SEQUENCE</scope>
    <source>
        <strain evidence="1">K2</strain>
    </source>
</reference>
<dbReference type="AlphaFoldDB" id="A0AAD9QKJ8"/>
<keyword evidence="2" id="KW-1185">Reference proteome</keyword>
<protein>
    <submittedName>
        <fullName evidence="1">Uncharacterized protein</fullName>
    </submittedName>
</protein>
<reference evidence="1" key="1">
    <citation type="journal article" date="2023" name="G3 (Bethesda)">
        <title>Whole genome assembly and annotation of the endangered Caribbean coral Acropora cervicornis.</title>
        <authorList>
            <person name="Selwyn J.D."/>
            <person name="Vollmer S.V."/>
        </authorList>
    </citation>
    <scope>NUCLEOTIDE SEQUENCE</scope>
    <source>
        <strain evidence="1">K2</strain>
    </source>
</reference>